<dbReference type="InterPro" id="IPR011990">
    <property type="entry name" value="TPR-like_helical_dom_sf"/>
</dbReference>
<dbReference type="SUPFAM" id="SSF48452">
    <property type="entry name" value="TPR-like"/>
    <property type="match status" value="1"/>
</dbReference>
<dbReference type="Pfam" id="PF06041">
    <property type="entry name" value="DUF924"/>
    <property type="match status" value="1"/>
</dbReference>
<dbReference type="EMBL" id="JAQOSO010000022">
    <property type="protein sequence ID" value="MDJ1173496.1"/>
    <property type="molecule type" value="Genomic_DNA"/>
</dbReference>
<dbReference type="Gene3D" id="1.20.58.320">
    <property type="entry name" value="TPR-like"/>
    <property type="match status" value="1"/>
</dbReference>
<comment type="caution">
    <text evidence="1">The sequence shown here is derived from an EMBL/GenBank/DDBJ whole genome shotgun (WGS) entry which is preliminary data.</text>
</comment>
<organism evidence="1 2">
    <name type="scientific">Roseofilum capinflatum BLCC-M114</name>
    <dbReference type="NCBI Taxonomy" id="3022440"/>
    <lineage>
        <taxon>Bacteria</taxon>
        <taxon>Bacillati</taxon>
        <taxon>Cyanobacteriota</taxon>
        <taxon>Cyanophyceae</taxon>
        <taxon>Desertifilales</taxon>
        <taxon>Desertifilaceae</taxon>
        <taxon>Roseofilum</taxon>
        <taxon>Roseofilum capinflatum</taxon>
    </lineage>
</organism>
<sequence length="184" mass="22125">MNWIRMEYREIIEFWFAEIDPKQWWQKDETFDRQISDRFNQIHRQATLCELYPWRTEPLGRLAEIIILDQFSRNIYRNQALAFAFDSLALALAQEAIACQIQQSLTLEQKSFLYLPFMHSESLHIHERAVELFSEPGLESNLEFEYKHKEIIERFGRYPHRNHLLGRLSTPEETEFLKQPGSSF</sequence>
<accession>A0ABT7B4Q5</accession>
<gene>
    <name evidence="1" type="ORF">PMG25_05255</name>
</gene>
<evidence type="ECO:0000313" key="1">
    <source>
        <dbReference type="EMBL" id="MDJ1173496.1"/>
    </source>
</evidence>
<dbReference type="RefSeq" id="WP_283765852.1">
    <property type="nucleotide sequence ID" value="NZ_JAQOSO010000022.1"/>
</dbReference>
<reference evidence="1 2" key="1">
    <citation type="submission" date="2023-01" db="EMBL/GenBank/DDBJ databases">
        <title>Novel diversity within Roseofilum (Cyanobacteria; Desertifilaceae) from marine benthic mats with descriptions of four novel species.</title>
        <authorList>
            <person name="Wang Y."/>
            <person name="Berthold D.E."/>
            <person name="Hu J."/>
            <person name="Lefler F.W."/>
            <person name="Laughinghouse H.D. IV."/>
        </authorList>
    </citation>
    <scope>NUCLEOTIDE SEQUENCE [LARGE SCALE GENOMIC DNA]</scope>
    <source>
        <strain evidence="1 2">BLCC-M114</strain>
    </source>
</reference>
<name>A0ABT7B4Q5_9CYAN</name>
<dbReference type="Gene3D" id="1.25.40.10">
    <property type="entry name" value="Tetratricopeptide repeat domain"/>
    <property type="match status" value="1"/>
</dbReference>
<protein>
    <submittedName>
        <fullName evidence="1">DUF924 domain-containing protein</fullName>
    </submittedName>
</protein>
<proteinExistence type="predicted"/>
<evidence type="ECO:0000313" key="2">
    <source>
        <dbReference type="Proteomes" id="UP001235849"/>
    </source>
</evidence>
<dbReference type="Proteomes" id="UP001235849">
    <property type="component" value="Unassembled WGS sequence"/>
</dbReference>
<dbReference type="InterPro" id="IPR010323">
    <property type="entry name" value="DUF924"/>
</dbReference>
<keyword evidence="2" id="KW-1185">Reference proteome</keyword>